<dbReference type="SUPFAM" id="SSF54631">
    <property type="entry name" value="CBS-domain pair"/>
    <property type="match status" value="1"/>
</dbReference>
<dbReference type="AlphaFoldDB" id="A0A3B0UQG5"/>
<proteinExistence type="predicted"/>
<organism evidence="9">
    <name type="scientific">hydrothermal vent metagenome</name>
    <dbReference type="NCBI Taxonomy" id="652676"/>
    <lineage>
        <taxon>unclassified sequences</taxon>
        <taxon>metagenomes</taxon>
        <taxon>ecological metagenomes</taxon>
    </lineage>
</organism>
<dbReference type="Pfam" id="PF01595">
    <property type="entry name" value="CNNM"/>
    <property type="match status" value="1"/>
</dbReference>
<dbReference type="InterPro" id="IPR000644">
    <property type="entry name" value="CBS_dom"/>
</dbReference>
<keyword evidence="5" id="KW-0129">CBS domain</keyword>
<dbReference type="SUPFAM" id="SSF56176">
    <property type="entry name" value="FAD-binding/transporter-associated domain-like"/>
    <property type="match status" value="1"/>
</dbReference>
<evidence type="ECO:0000313" key="9">
    <source>
        <dbReference type="EMBL" id="VAW27447.1"/>
    </source>
</evidence>
<dbReference type="PROSITE" id="PS51371">
    <property type="entry name" value="CBS"/>
    <property type="match status" value="1"/>
</dbReference>
<feature type="domain" description="CBS" evidence="8">
    <location>
        <begin position="191"/>
        <end position="248"/>
    </location>
</feature>
<evidence type="ECO:0000256" key="3">
    <source>
        <dbReference type="ARBA" id="ARBA00022737"/>
    </source>
</evidence>
<dbReference type="InterPro" id="IPR016169">
    <property type="entry name" value="FAD-bd_PCMH_sub2"/>
</dbReference>
<dbReference type="SMART" id="SM01091">
    <property type="entry name" value="CorC_HlyC"/>
    <property type="match status" value="1"/>
</dbReference>
<keyword evidence="4 7" id="KW-1133">Transmembrane helix</keyword>
<evidence type="ECO:0000256" key="1">
    <source>
        <dbReference type="ARBA" id="ARBA00004141"/>
    </source>
</evidence>
<dbReference type="PANTHER" id="PTHR22777">
    <property type="entry name" value="HEMOLYSIN-RELATED"/>
    <property type="match status" value="1"/>
</dbReference>
<protein>
    <submittedName>
        <fullName evidence="9">Hemolysins and related proteins containing CBS domains</fullName>
    </submittedName>
</protein>
<evidence type="ECO:0000259" key="8">
    <source>
        <dbReference type="PROSITE" id="PS51371"/>
    </source>
</evidence>
<dbReference type="CDD" id="cd04590">
    <property type="entry name" value="CBS_pair_CorC_HlyC_assoc"/>
    <property type="match status" value="1"/>
</dbReference>
<dbReference type="Pfam" id="PF03471">
    <property type="entry name" value="CorC_HlyC"/>
    <property type="match status" value="1"/>
</dbReference>
<dbReference type="InterPro" id="IPR046342">
    <property type="entry name" value="CBS_dom_sf"/>
</dbReference>
<keyword evidence="3" id="KW-0677">Repeat</keyword>
<gene>
    <name evidence="9" type="ORF">MNBD_BACTEROID06-364</name>
</gene>
<evidence type="ECO:0000256" key="7">
    <source>
        <dbReference type="SAM" id="Phobius"/>
    </source>
</evidence>
<keyword evidence="6 7" id="KW-0472">Membrane</keyword>
<name>A0A3B0UQG5_9ZZZZ</name>
<evidence type="ECO:0000256" key="4">
    <source>
        <dbReference type="ARBA" id="ARBA00022989"/>
    </source>
</evidence>
<keyword evidence="2 7" id="KW-0812">Transmembrane</keyword>
<sequence length="334" mass="37946">LFNQPITHLALQTLFSTLLVLFTAEFLPKSLFMLEPNRVLKWLAFPMLLMYYLLWPLTAVATWVSKLLIVHVFRLSYGETKPVYGLADLNTYIKNLVSSDDPNLGPDDLPDVDEEILTNAIEFKNLQIRDCMIPRTEIVAIDITSKIEDLRDSLTQSGHSKVLVFEDSIDNVLGYCHAHELFKNPKSIRQIMAPIMIVPETMRSQELMVKFITDKKGIAVVVDEYGGTSGLVCLEDLIEEIVGEIHDEHDVEALLEEKVNEHTYILSARHEIEYLNDKYGWELPEGEYETLGGLILSIIGDIPSTGQIINLGQFSAQIIEMEDKRIISIELKIK</sequence>
<dbReference type="GO" id="GO:0050660">
    <property type="term" value="F:flavin adenine dinucleotide binding"/>
    <property type="evidence" value="ECO:0007669"/>
    <property type="project" value="InterPro"/>
</dbReference>
<dbReference type="EMBL" id="UOES01000239">
    <property type="protein sequence ID" value="VAW27447.1"/>
    <property type="molecule type" value="Genomic_DNA"/>
</dbReference>
<feature type="non-terminal residue" evidence="9">
    <location>
        <position position="1"/>
    </location>
</feature>
<dbReference type="Pfam" id="PF00571">
    <property type="entry name" value="CBS"/>
    <property type="match status" value="1"/>
</dbReference>
<evidence type="ECO:0000256" key="2">
    <source>
        <dbReference type="ARBA" id="ARBA00022692"/>
    </source>
</evidence>
<dbReference type="FunFam" id="3.10.580.10:FF:000002">
    <property type="entry name" value="Magnesium/cobalt efflux protein CorC"/>
    <property type="match status" value="1"/>
</dbReference>
<dbReference type="Gene3D" id="3.10.580.10">
    <property type="entry name" value="CBS-domain"/>
    <property type="match status" value="1"/>
</dbReference>
<dbReference type="GO" id="GO:0005886">
    <property type="term" value="C:plasma membrane"/>
    <property type="evidence" value="ECO:0007669"/>
    <property type="project" value="TreeGrafter"/>
</dbReference>
<dbReference type="InterPro" id="IPR002550">
    <property type="entry name" value="CNNM"/>
</dbReference>
<feature type="transmembrane region" description="Helical" evidence="7">
    <location>
        <begin position="6"/>
        <end position="27"/>
    </location>
</feature>
<evidence type="ECO:0000256" key="5">
    <source>
        <dbReference type="ARBA" id="ARBA00023122"/>
    </source>
</evidence>
<evidence type="ECO:0000256" key="6">
    <source>
        <dbReference type="ARBA" id="ARBA00023136"/>
    </source>
</evidence>
<dbReference type="InterPro" id="IPR005170">
    <property type="entry name" value="Transptr-assoc_dom"/>
</dbReference>
<feature type="transmembrane region" description="Helical" evidence="7">
    <location>
        <begin position="39"/>
        <end position="64"/>
    </location>
</feature>
<accession>A0A3B0UQG5</accession>
<dbReference type="InterPro" id="IPR044751">
    <property type="entry name" value="Ion_transp-like_CBS"/>
</dbReference>
<dbReference type="PANTHER" id="PTHR22777:SF17">
    <property type="entry name" value="UPF0053 PROTEIN SLL0260"/>
    <property type="match status" value="1"/>
</dbReference>
<dbReference type="Gene3D" id="3.30.465.10">
    <property type="match status" value="1"/>
</dbReference>
<reference evidence="9" key="1">
    <citation type="submission" date="2018-06" db="EMBL/GenBank/DDBJ databases">
        <authorList>
            <person name="Zhirakovskaya E."/>
        </authorList>
    </citation>
    <scope>NUCLEOTIDE SEQUENCE</scope>
</reference>
<comment type="subcellular location">
    <subcellularLocation>
        <location evidence="1">Membrane</location>
        <topology evidence="1">Multi-pass membrane protein</topology>
    </subcellularLocation>
</comment>
<dbReference type="InterPro" id="IPR036318">
    <property type="entry name" value="FAD-bd_PCMH-like_sf"/>
</dbReference>